<evidence type="ECO:0000256" key="5">
    <source>
        <dbReference type="ARBA" id="ARBA00022989"/>
    </source>
</evidence>
<proteinExistence type="predicted"/>
<evidence type="ECO:0000256" key="4">
    <source>
        <dbReference type="ARBA" id="ARBA00022692"/>
    </source>
</evidence>
<evidence type="ECO:0000256" key="2">
    <source>
        <dbReference type="ARBA" id="ARBA00022448"/>
    </source>
</evidence>
<dbReference type="PANTHER" id="PTHR23513">
    <property type="entry name" value="INTEGRAL MEMBRANE EFFLUX PROTEIN-RELATED"/>
    <property type="match status" value="1"/>
</dbReference>
<keyword evidence="2" id="KW-0813">Transport</keyword>
<evidence type="ECO:0000313" key="10">
    <source>
        <dbReference type="EMBL" id="MBK9298966.1"/>
    </source>
</evidence>
<dbReference type="InterPro" id="IPR036259">
    <property type="entry name" value="MFS_trans_sf"/>
</dbReference>
<accession>A0A936NFX3</accession>
<evidence type="ECO:0000256" key="7">
    <source>
        <dbReference type="SAM" id="MobiDB-lite"/>
    </source>
</evidence>
<protein>
    <submittedName>
        <fullName evidence="10">MFS transporter</fullName>
    </submittedName>
</protein>
<dbReference type="AlphaFoldDB" id="A0A936NFX3"/>
<feature type="transmembrane region" description="Helical" evidence="8">
    <location>
        <begin position="134"/>
        <end position="155"/>
    </location>
</feature>
<keyword evidence="6 8" id="KW-0472">Membrane</keyword>
<evidence type="ECO:0000259" key="9">
    <source>
        <dbReference type="PROSITE" id="PS50850"/>
    </source>
</evidence>
<dbReference type="GO" id="GO:0022857">
    <property type="term" value="F:transmembrane transporter activity"/>
    <property type="evidence" value="ECO:0007669"/>
    <property type="project" value="InterPro"/>
</dbReference>
<keyword evidence="3" id="KW-1003">Cell membrane</keyword>
<feature type="region of interest" description="Disordered" evidence="7">
    <location>
        <begin position="1"/>
        <end position="59"/>
    </location>
</feature>
<feature type="transmembrane region" description="Helical" evidence="8">
    <location>
        <begin position="161"/>
        <end position="189"/>
    </location>
</feature>
<dbReference type="Pfam" id="PF05977">
    <property type="entry name" value="MFS_3"/>
    <property type="match status" value="1"/>
</dbReference>
<feature type="transmembrane region" description="Helical" evidence="8">
    <location>
        <begin position="429"/>
        <end position="447"/>
    </location>
</feature>
<dbReference type="Proteomes" id="UP000727993">
    <property type="component" value="Unassembled WGS sequence"/>
</dbReference>
<dbReference type="PROSITE" id="PS50850">
    <property type="entry name" value="MFS"/>
    <property type="match status" value="1"/>
</dbReference>
<feature type="domain" description="Major facilitator superfamily (MFS) profile" evidence="9">
    <location>
        <begin position="68"/>
        <end position="453"/>
    </location>
</feature>
<reference evidence="10 11" key="1">
    <citation type="submission" date="2020-10" db="EMBL/GenBank/DDBJ databases">
        <title>Connecting structure to function with the recovery of over 1000 high-quality activated sludge metagenome-assembled genomes encoding full-length rRNA genes using long-read sequencing.</title>
        <authorList>
            <person name="Singleton C.M."/>
            <person name="Petriglieri F."/>
            <person name="Kristensen J.M."/>
            <person name="Kirkegaard R.H."/>
            <person name="Michaelsen T.Y."/>
            <person name="Andersen M.H."/>
            <person name="Karst S.M."/>
            <person name="Dueholm M.S."/>
            <person name="Nielsen P.H."/>
            <person name="Albertsen M."/>
        </authorList>
    </citation>
    <scope>NUCLEOTIDE SEQUENCE [LARGE SCALE GENOMIC DNA]</scope>
    <source>
        <strain evidence="10">Lyne_18-Q3-R50-59_MAXAC.006</strain>
    </source>
</reference>
<feature type="transmembrane region" description="Helical" evidence="8">
    <location>
        <begin position="315"/>
        <end position="335"/>
    </location>
</feature>
<evidence type="ECO:0000256" key="3">
    <source>
        <dbReference type="ARBA" id="ARBA00022475"/>
    </source>
</evidence>
<feature type="transmembrane region" description="Helical" evidence="8">
    <location>
        <begin position="342"/>
        <end position="359"/>
    </location>
</feature>
<dbReference type="Gene3D" id="1.20.1250.20">
    <property type="entry name" value="MFS general substrate transporter like domains"/>
    <property type="match status" value="1"/>
</dbReference>
<feature type="transmembrane region" description="Helical" evidence="8">
    <location>
        <begin position="400"/>
        <end position="423"/>
    </location>
</feature>
<dbReference type="SUPFAM" id="SSF103473">
    <property type="entry name" value="MFS general substrate transporter"/>
    <property type="match status" value="1"/>
</dbReference>
<dbReference type="InterPro" id="IPR010290">
    <property type="entry name" value="TM_effector"/>
</dbReference>
<dbReference type="GO" id="GO:0005886">
    <property type="term" value="C:plasma membrane"/>
    <property type="evidence" value="ECO:0007669"/>
    <property type="project" value="UniProtKB-SubCell"/>
</dbReference>
<comment type="caution">
    <text evidence="10">The sequence shown here is derived from an EMBL/GenBank/DDBJ whole genome shotgun (WGS) entry which is preliminary data.</text>
</comment>
<dbReference type="CDD" id="cd06173">
    <property type="entry name" value="MFS_MefA_like"/>
    <property type="match status" value="1"/>
</dbReference>
<sequence>MNPPPATSTSTSASPVADHELSGADLPSTVEDPTALAEPTLRLRRRRSAGARNERRHGTVGAALSHQAFRRVAAGAFASNIGTWMQNVTLIALANQLTHSGAFVGLVSFAQLGPMLLASPVGGVLADRFDRRHIIMAGSAVQGSLSVVLAMVAWSGHPPPWALVLIVLGIGMANALIAPSNGALLPHLVDRRDLSGAVAVNSAAMNGSRVLGPLLAALVSSLGTGWIFLINAGTYVFVIAAVGAAKVAFTPPTDGAVGPWARFREGLDTARQDPVLRRVLGIVSLFSLCSLVFIYQLPGLAENQLGITGSAFYRLFAAFGLGAAGGAILLGTVLGGRPLHRVPLFALPAFAVTLAAFAFTHDPVAAHFIVFALGFFYFTLVTALSTTLQEEVDDEHRGRVMGLWMIAWAGLVPVGSLLAGPVIDRVGGTPVLLFGAVVALALTKVGNLDRNQLPERRPLTRPVLD</sequence>
<evidence type="ECO:0000313" key="11">
    <source>
        <dbReference type="Proteomes" id="UP000727993"/>
    </source>
</evidence>
<dbReference type="PANTHER" id="PTHR23513:SF11">
    <property type="entry name" value="STAPHYLOFERRIN A TRANSPORTER"/>
    <property type="match status" value="1"/>
</dbReference>
<gene>
    <name evidence="10" type="ORF">IPN02_19490</name>
</gene>
<comment type="subcellular location">
    <subcellularLocation>
        <location evidence="1">Cell membrane</location>
        <topology evidence="1">Multi-pass membrane protein</topology>
    </subcellularLocation>
</comment>
<evidence type="ECO:0000256" key="1">
    <source>
        <dbReference type="ARBA" id="ARBA00004651"/>
    </source>
</evidence>
<keyword evidence="4 8" id="KW-0812">Transmembrane</keyword>
<name>A0A936NFX3_9ACTN</name>
<evidence type="ECO:0000256" key="6">
    <source>
        <dbReference type="ARBA" id="ARBA00023136"/>
    </source>
</evidence>
<dbReference type="InterPro" id="IPR020846">
    <property type="entry name" value="MFS_dom"/>
</dbReference>
<dbReference type="EMBL" id="JADJZA010000011">
    <property type="protein sequence ID" value="MBK9298966.1"/>
    <property type="molecule type" value="Genomic_DNA"/>
</dbReference>
<feature type="transmembrane region" description="Helical" evidence="8">
    <location>
        <begin position="365"/>
        <end position="388"/>
    </location>
</feature>
<evidence type="ECO:0000256" key="8">
    <source>
        <dbReference type="SAM" id="Phobius"/>
    </source>
</evidence>
<organism evidence="10 11">
    <name type="scientific">Candidatus Neomicrothrix subdominans</name>
    <dbReference type="NCBI Taxonomy" id="2954438"/>
    <lineage>
        <taxon>Bacteria</taxon>
        <taxon>Bacillati</taxon>
        <taxon>Actinomycetota</taxon>
        <taxon>Acidimicrobiia</taxon>
        <taxon>Acidimicrobiales</taxon>
        <taxon>Microthrixaceae</taxon>
        <taxon>Candidatus Neomicrothrix</taxon>
    </lineage>
</organism>
<keyword evidence="5 8" id="KW-1133">Transmembrane helix</keyword>
<feature type="transmembrane region" description="Helical" evidence="8">
    <location>
        <begin position="275"/>
        <end position="295"/>
    </location>
</feature>